<dbReference type="KEGG" id="spph:KFK14_04965"/>
<gene>
    <name evidence="5" type="ORF">KFK14_04965</name>
</gene>
<reference evidence="5" key="1">
    <citation type="submission" date="2021-04" db="EMBL/GenBank/DDBJ databases">
        <title>Isolation of p-tert-butylphenol degrading bacteria Sphingobium phenoxybenzoativorans Tas13 from active sludge.</title>
        <authorList>
            <person name="Li Y."/>
        </authorList>
    </citation>
    <scope>NUCLEOTIDE SEQUENCE</scope>
    <source>
        <strain evidence="5">Tas13</strain>
    </source>
</reference>
<keyword evidence="6" id="KW-1185">Reference proteome</keyword>
<evidence type="ECO:0000313" key="6">
    <source>
        <dbReference type="Proteomes" id="UP000681425"/>
    </source>
</evidence>
<dbReference type="PANTHER" id="PTHR43594:SF1">
    <property type="entry name" value="QUERCETIN 2,3-DIOXYGENASE PA2418-RELATED"/>
    <property type="match status" value="1"/>
</dbReference>
<feature type="domain" description="Pirin C-terminal" evidence="4">
    <location>
        <begin position="214"/>
        <end position="318"/>
    </location>
</feature>
<name>A0A975K972_9SPHN</name>
<evidence type="ECO:0000256" key="2">
    <source>
        <dbReference type="SAM" id="MobiDB-lite"/>
    </source>
</evidence>
<proteinExistence type="inferred from homology"/>
<feature type="region of interest" description="Disordered" evidence="2">
    <location>
        <begin position="322"/>
        <end position="350"/>
    </location>
</feature>
<dbReference type="InterPro" id="IPR053186">
    <property type="entry name" value="QDO-related"/>
</dbReference>
<dbReference type="RefSeq" id="WP_212610092.1">
    <property type="nucleotide sequence ID" value="NZ_CP073910.1"/>
</dbReference>
<feature type="domain" description="Pirin N-terminal" evidence="3">
    <location>
        <begin position="62"/>
        <end position="140"/>
    </location>
</feature>
<dbReference type="Pfam" id="PF02678">
    <property type="entry name" value="Pirin"/>
    <property type="match status" value="1"/>
</dbReference>
<dbReference type="Proteomes" id="UP000681425">
    <property type="component" value="Chromosome"/>
</dbReference>
<dbReference type="SUPFAM" id="SSF51182">
    <property type="entry name" value="RmlC-like cupins"/>
    <property type="match status" value="1"/>
</dbReference>
<evidence type="ECO:0000259" key="4">
    <source>
        <dbReference type="Pfam" id="PF05726"/>
    </source>
</evidence>
<dbReference type="Pfam" id="PF05726">
    <property type="entry name" value="Pirin_C"/>
    <property type="match status" value="1"/>
</dbReference>
<sequence>MTGAILRSEPLGYPWAGTDPFLICTHHLDRYPEASDGQGIAQDKLRGRSLGSDFTGKDGYNMYHGTSVPGFPAHPHRGFETVTIALTGLIDHTDSMGSMARYGDGDVQWLTTGQGVLHCEMFPLRNAHEGNPLDFYQIWLNLPADRKMTEPAFKMLWASDIPLYRVQNAEGAIAQVKVISGAYDPQEESQPALTPPAPAPDSWASDPEKDVAIWEITLESGASLTLPPATGKGTRRTLYFHTGDRLAVAGQHQPTRRLIEVIAQMPVTLSNGGVETARIMLLQGVPINEPIVAHGPFVMNTHEQIHQAMRDFRDTRFGGWPWSSNGPVHQPGQGRFARYPGRTEIDLPPS</sequence>
<dbReference type="InterPro" id="IPR014710">
    <property type="entry name" value="RmlC-like_jellyroll"/>
</dbReference>
<dbReference type="PANTHER" id="PTHR43594">
    <property type="entry name" value="QUERCETIN 2,3-DIOXYGENASE"/>
    <property type="match status" value="1"/>
</dbReference>
<evidence type="ECO:0000259" key="3">
    <source>
        <dbReference type="Pfam" id="PF02678"/>
    </source>
</evidence>
<protein>
    <submittedName>
        <fullName evidence="5">Pirin family protein</fullName>
    </submittedName>
</protein>
<evidence type="ECO:0000256" key="1">
    <source>
        <dbReference type="RuleBase" id="RU003457"/>
    </source>
</evidence>
<dbReference type="Gene3D" id="2.60.120.10">
    <property type="entry name" value="Jelly Rolls"/>
    <property type="match status" value="2"/>
</dbReference>
<dbReference type="InterPro" id="IPR008778">
    <property type="entry name" value="Pirin_C_dom"/>
</dbReference>
<feature type="region of interest" description="Disordered" evidence="2">
    <location>
        <begin position="185"/>
        <end position="205"/>
    </location>
</feature>
<organism evidence="5 6">
    <name type="scientific">Sphingobium phenoxybenzoativorans</name>
    <dbReference type="NCBI Taxonomy" id="1592790"/>
    <lineage>
        <taxon>Bacteria</taxon>
        <taxon>Pseudomonadati</taxon>
        <taxon>Pseudomonadota</taxon>
        <taxon>Alphaproteobacteria</taxon>
        <taxon>Sphingomonadales</taxon>
        <taxon>Sphingomonadaceae</taxon>
        <taxon>Sphingobium</taxon>
    </lineage>
</organism>
<dbReference type="InterPro" id="IPR011051">
    <property type="entry name" value="RmlC_Cupin_sf"/>
</dbReference>
<dbReference type="InterPro" id="IPR003829">
    <property type="entry name" value="Pirin_N_dom"/>
</dbReference>
<evidence type="ECO:0000313" key="5">
    <source>
        <dbReference type="EMBL" id="QUT06797.1"/>
    </source>
</evidence>
<feature type="compositionally biased region" description="Basic and acidic residues" evidence="2">
    <location>
        <begin position="341"/>
        <end position="350"/>
    </location>
</feature>
<accession>A0A975K972</accession>
<dbReference type="EMBL" id="CP073910">
    <property type="protein sequence ID" value="QUT06797.1"/>
    <property type="molecule type" value="Genomic_DNA"/>
</dbReference>
<dbReference type="AlphaFoldDB" id="A0A975K972"/>
<comment type="similarity">
    <text evidence="1">Belongs to the pirin family.</text>
</comment>